<proteinExistence type="predicted"/>
<feature type="compositionally biased region" description="Polar residues" evidence="1">
    <location>
        <begin position="21"/>
        <end position="33"/>
    </location>
</feature>
<name>A0A3N2PPF3_SODAK</name>
<evidence type="ECO:0000256" key="1">
    <source>
        <dbReference type="SAM" id="MobiDB-lite"/>
    </source>
</evidence>
<dbReference type="AlphaFoldDB" id="A0A3N2PPF3"/>
<dbReference type="RefSeq" id="XP_028464189.1">
    <property type="nucleotide sequence ID" value="XM_028612466.1"/>
</dbReference>
<evidence type="ECO:0000313" key="2">
    <source>
        <dbReference type="EMBL" id="ROT36383.1"/>
    </source>
</evidence>
<evidence type="ECO:0000313" key="3">
    <source>
        <dbReference type="Proteomes" id="UP000272025"/>
    </source>
</evidence>
<reference evidence="2 3" key="1">
    <citation type="journal article" date="2018" name="Mol. Ecol.">
        <title>The obligate alkalophilic soda-lake fungus Sodiomyces alkalinus has shifted to a protein diet.</title>
        <authorList>
            <person name="Grum-Grzhimaylo A.A."/>
            <person name="Falkoski D.L."/>
            <person name="van den Heuvel J."/>
            <person name="Valero-Jimenez C.A."/>
            <person name="Min B."/>
            <person name="Choi I.G."/>
            <person name="Lipzen A."/>
            <person name="Daum C.G."/>
            <person name="Aanen D.K."/>
            <person name="Tsang A."/>
            <person name="Henrissat B."/>
            <person name="Bilanenko E.N."/>
            <person name="de Vries R.P."/>
            <person name="van Kan J.A.L."/>
            <person name="Grigoriev I.V."/>
            <person name="Debets A.J.M."/>
        </authorList>
    </citation>
    <scope>NUCLEOTIDE SEQUENCE [LARGE SCALE GENOMIC DNA]</scope>
    <source>
        <strain evidence="2 3">F11</strain>
    </source>
</reference>
<organism evidence="2 3">
    <name type="scientific">Sodiomyces alkalinus (strain CBS 110278 / VKM F-3762 / F11)</name>
    <name type="common">Alkaliphilic filamentous fungus</name>
    <dbReference type="NCBI Taxonomy" id="1314773"/>
    <lineage>
        <taxon>Eukaryota</taxon>
        <taxon>Fungi</taxon>
        <taxon>Dikarya</taxon>
        <taxon>Ascomycota</taxon>
        <taxon>Pezizomycotina</taxon>
        <taxon>Sordariomycetes</taxon>
        <taxon>Hypocreomycetidae</taxon>
        <taxon>Glomerellales</taxon>
        <taxon>Plectosphaerellaceae</taxon>
        <taxon>Sodiomyces</taxon>
    </lineage>
</organism>
<protein>
    <submittedName>
        <fullName evidence="2">Uncharacterized protein</fullName>
    </submittedName>
</protein>
<dbReference type="GeneID" id="39580944"/>
<dbReference type="Proteomes" id="UP000272025">
    <property type="component" value="Unassembled WGS sequence"/>
</dbReference>
<dbReference type="EMBL" id="ML119059">
    <property type="protein sequence ID" value="ROT36383.1"/>
    <property type="molecule type" value="Genomic_DNA"/>
</dbReference>
<accession>A0A3N2PPF3</accession>
<feature type="region of interest" description="Disordered" evidence="1">
    <location>
        <begin position="1"/>
        <end position="33"/>
    </location>
</feature>
<sequence length="52" mass="5744">MILVRPSPFVSPSKLRPTPTPATTHNSTHSPFLLNNHQAPYRICLPLAPPTK</sequence>
<gene>
    <name evidence="2" type="ORF">SODALDRAFT_335484</name>
</gene>
<keyword evidence="3" id="KW-1185">Reference proteome</keyword>